<evidence type="ECO:0000256" key="5">
    <source>
        <dbReference type="ARBA" id="ARBA00022846"/>
    </source>
</evidence>
<evidence type="ECO:0000256" key="7">
    <source>
        <dbReference type="ARBA" id="ARBA00023069"/>
    </source>
</evidence>
<comment type="subcellular location">
    <subcellularLocation>
        <location evidence="1">Cytoplasm</location>
        <location evidence="1">Cytoskeleton</location>
        <location evidence="1">Flagellum axoneme</location>
    </subcellularLocation>
</comment>
<accession>A0A7K6QTT5</accession>
<evidence type="ECO:0000256" key="4">
    <source>
        <dbReference type="ARBA" id="ARBA00022737"/>
    </source>
</evidence>
<dbReference type="PANTHER" id="PTHR45973">
    <property type="entry name" value="PROTEIN PHOSPHATASE 1 REGULATORY SUBUNIT SDS22-RELATED"/>
    <property type="match status" value="1"/>
</dbReference>
<evidence type="ECO:0000256" key="8">
    <source>
        <dbReference type="ARBA" id="ARBA00023212"/>
    </source>
</evidence>
<evidence type="ECO:0000256" key="10">
    <source>
        <dbReference type="ARBA" id="ARBA00038378"/>
    </source>
</evidence>
<keyword evidence="9" id="KW-0966">Cell projection</keyword>
<organism evidence="12 13">
    <name type="scientific">Climacteris rufus</name>
    <name type="common">rufous treecreeper</name>
    <dbReference type="NCBI Taxonomy" id="47695"/>
    <lineage>
        <taxon>Eukaryota</taxon>
        <taxon>Metazoa</taxon>
        <taxon>Chordata</taxon>
        <taxon>Craniata</taxon>
        <taxon>Vertebrata</taxon>
        <taxon>Euteleostomi</taxon>
        <taxon>Archelosauria</taxon>
        <taxon>Archosauria</taxon>
        <taxon>Dinosauria</taxon>
        <taxon>Saurischia</taxon>
        <taxon>Theropoda</taxon>
        <taxon>Coelurosauria</taxon>
        <taxon>Aves</taxon>
        <taxon>Neognathae</taxon>
        <taxon>Neoaves</taxon>
        <taxon>Telluraves</taxon>
        <taxon>Australaves</taxon>
        <taxon>Passeriformes</taxon>
        <taxon>Climacteridae</taxon>
        <taxon>Climacteris</taxon>
    </lineage>
</organism>
<dbReference type="InterPro" id="IPR001611">
    <property type="entry name" value="Leu-rich_rpt"/>
</dbReference>
<evidence type="ECO:0000256" key="2">
    <source>
        <dbReference type="ARBA" id="ARBA00022490"/>
    </source>
</evidence>
<evidence type="ECO:0000256" key="3">
    <source>
        <dbReference type="ARBA" id="ARBA00022614"/>
    </source>
</evidence>
<name>A0A7K6QTT5_9PASS</name>
<dbReference type="Proteomes" id="UP000580879">
    <property type="component" value="Unassembled WGS sequence"/>
</dbReference>
<dbReference type="InterPro" id="IPR050576">
    <property type="entry name" value="Cilia_flagella_integrity"/>
</dbReference>
<keyword evidence="13" id="KW-1185">Reference proteome</keyword>
<dbReference type="SMART" id="SM00365">
    <property type="entry name" value="LRR_SD22"/>
    <property type="match status" value="4"/>
</dbReference>
<keyword evidence="5" id="KW-0282">Flagellum</keyword>
<keyword evidence="4" id="KW-0677">Repeat</keyword>
<dbReference type="OrthoDB" id="27917at2759"/>
<proteinExistence type="inferred from homology"/>
<dbReference type="PANTHER" id="PTHR45973:SF12">
    <property type="entry name" value="DYNEIN REGULATORY COMPLEX SUBUNIT 3"/>
    <property type="match status" value="1"/>
</dbReference>
<reference evidence="12 13" key="1">
    <citation type="submission" date="2019-09" db="EMBL/GenBank/DDBJ databases">
        <title>Bird 10,000 Genomes (B10K) Project - Family phase.</title>
        <authorList>
            <person name="Zhang G."/>
        </authorList>
    </citation>
    <scope>NUCLEOTIDE SEQUENCE [LARGE SCALE GENOMIC DNA]</scope>
    <source>
        <strain evidence="12">B10K-DU-029-53</strain>
    </source>
</reference>
<feature type="non-terminal residue" evidence="12">
    <location>
        <position position="1"/>
    </location>
</feature>
<dbReference type="Gene3D" id="3.80.10.10">
    <property type="entry name" value="Ribonuclease Inhibitor"/>
    <property type="match status" value="2"/>
</dbReference>
<evidence type="ECO:0000256" key="6">
    <source>
        <dbReference type="ARBA" id="ARBA00023054"/>
    </source>
</evidence>
<evidence type="ECO:0000256" key="9">
    <source>
        <dbReference type="ARBA" id="ARBA00023273"/>
    </source>
</evidence>
<keyword evidence="8" id="KW-0206">Cytoskeleton</keyword>
<evidence type="ECO:0000313" key="12">
    <source>
        <dbReference type="EMBL" id="NWW77186.1"/>
    </source>
</evidence>
<dbReference type="InterPro" id="IPR032675">
    <property type="entry name" value="LRR_dom_sf"/>
</dbReference>
<evidence type="ECO:0000313" key="13">
    <source>
        <dbReference type="Proteomes" id="UP000580879"/>
    </source>
</evidence>
<dbReference type="EMBL" id="VZRZ01005092">
    <property type="protein sequence ID" value="NWW77186.1"/>
    <property type="molecule type" value="Genomic_DNA"/>
</dbReference>
<feature type="non-terminal residue" evidence="12">
    <location>
        <position position="501"/>
    </location>
</feature>
<dbReference type="SUPFAM" id="SSF52075">
    <property type="entry name" value="Outer arm dynein light chain 1"/>
    <property type="match status" value="1"/>
</dbReference>
<dbReference type="PROSITE" id="PS51450">
    <property type="entry name" value="LRR"/>
    <property type="match status" value="3"/>
</dbReference>
<keyword evidence="2" id="KW-0963">Cytoplasm</keyword>
<keyword evidence="6" id="KW-0175">Coiled coil</keyword>
<dbReference type="Pfam" id="PF14580">
    <property type="entry name" value="LRR_9"/>
    <property type="match status" value="1"/>
</dbReference>
<protein>
    <recommendedName>
        <fullName evidence="11">Dynein regulatory complex subunit 3</fullName>
    </recommendedName>
</protein>
<comment type="caution">
    <text evidence="12">The sequence shown here is derived from an EMBL/GenBank/DDBJ whole genome shotgun (WGS) entry which is preliminary data.</text>
</comment>
<evidence type="ECO:0000256" key="11">
    <source>
        <dbReference type="ARBA" id="ARBA00040950"/>
    </source>
</evidence>
<comment type="similarity">
    <text evidence="10">Belongs to the DRC3 family.</text>
</comment>
<evidence type="ECO:0000256" key="1">
    <source>
        <dbReference type="ARBA" id="ARBA00004611"/>
    </source>
</evidence>
<sequence length="501" mass="57868">MSQFFNNIEPNIIDDEMVHKAIEERLPEDLGDLARGENLNLKAVTELQLSFKSILQIDNLWPLENLTKLQLDNNLIEKIEALESLVHLVWLDLSFNNIEVIEGLDTLVKLQDLSLYSNRISKIEHMDTLQDLQIFSIGKNNLTILEDVVYLRRFKNLQTLNLAGNPFCNEEQYSLFVVAHLPNLVYLDFKLVRDTTVRFLHSLLGKSGSSIFQSLCFGVAAALQHWGQVPCRNEAHRNTQSFVEYLNGSFLFDSMYAEDTEAAKLASLPGVGDLLQAYPSWFVLVCGNLYNYGLEEYEKREAEVSNFYKRLHEILTVNQEESKKIISDFENRYQRRLDEIHRARSCDIAESKRAQCKEHILQLWDALMTLEALVSNDLEELLQDFKRSIDVIASTFIENITGIYPFHNMSVVWAAFSLTLSCTMTQCRHLENQHHEKLMEVVTATLEKSHKEELEEDLPDDVKMLLVDKTTIVNAVNASHGVRLRKIDKRESDMLCNTYRW</sequence>
<dbReference type="GO" id="GO:0005929">
    <property type="term" value="C:cilium"/>
    <property type="evidence" value="ECO:0007669"/>
    <property type="project" value="TreeGrafter"/>
</dbReference>
<dbReference type="AlphaFoldDB" id="A0A7K6QTT5"/>
<keyword evidence="3" id="KW-0433">Leucine-rich repeat</keyword>
<keyword evidence="7" id="KW-0969">Cilium</keyword>
<gene>
    <name evidence="12" type="primary">Drc3</name>
    <name evidence="12" type="ORF">CLIRUF_R00334</name>
</gene>